<organism evidence="2 3">
    <name type="scientific">Ceratopteris richardii</name>
    <name type="common">Triangle waterfern</name>
    <dbReference type="NCBI Taxonomy" id="49495"/>
    <lineage>
        <taxon>Eukaryota</taxon>
        <taxon>Viridiplantae</taxon>
        <taxon>Streptophyta</taxon>
        <taxon>Embryophyta</taxon>
        <taxon>Tracheophyta</taxon>
        <taxon>Polypodiopsida</taxon>
        <taxon>Polypodiidae</taxon>
        <taxon>Polypodiales</taxon>
        <taxon>Pteridineae</taxon>
        <taxon>Pteridaceae</taxon>
        <taxon>Parkerioideae</taxon>
        <taxon>Ceratopteris</taxon>
    </lineage>
</organism>
<feature type="compositionally biased region" description="Basic and acidic residues" evidence="1">
    <location>
        <begin position="40"/>
        <end position="53"/>
    </location>
</feature>
<dbReference type="AlphaFoldDB" id="A0A8T2RVV0"/>
<feature type="compositionally biased region" description="Basic and acidic residues" evidence="1">
    <location>
        <begin position="80"/>
        <end position="89"/>
    </location>
</feature>
<reference evidence="2" key="1">
    <citation type="submission" date="2021-08" db="EMBL/GenBank/DDBJ databases">
        <title>WGS assembly of Ceratopteris richardii.</title>
        <authorList>
            <person name="Marchant D.B."/>
            <person name="Chen G."/>
            <person name="Jenkins J."/>
            <person name="Shu S."/>
            <person name="Leebens-Mack J."/>
            <person name="Grimwood J."/>
            <person name="Schmutz J."/>
            <person name="Soltis P."/>
            <person name="Soltis D."/>
            <person name="Chen Z.-H."/>
        </authorList>
    </citation>
    <scope>NUCLEOTIDE SEQUENCE</scope>
    <source>
        <strain evidence="2">Whitten #5841</strain>
        <tissue evidence="2">Leaf</tissue>
    </source>
</reference>
<protein>
    <submittedName>
        <fullName evidence="2">Uncharacterized protein</fullName>
    </submittedName>
</protein>
<sequence>MAFRRGRNTGLSLPQATRIRGQESRGARRRIPRLQPTTKPDLEKSDKQRHGGEFRGFWAAPALGTREINSGRRRQSSRQAARENRERNAARLQKGSSYESGGGRNIRASGSGALQLHQLKKDHGQPAPTTERQPLYAFYALRPGERPHSGTGVERS</sequence>
<dbReference type="Proteomes" id="UP000825935">
    <property type="component" value="Chromosome 24"/>
</dbReference>
<feature type="region of interest" description="Disordered" evidence="1">
    <location>
        <begin position="1"/>
        <end position="135"/>
    </location>
</feature>
<keyword evidence="3" id="KW-1185">Reference proteome</keyword>
<comment type="caution">
    <text evidence="2">The sequence shown here is derived from an EMBL/GenBank/DDBJ whole genome shotgun (WGS) entry which is preliminary data.</text>
</comment>
<dbReference type="EMBL" id="CM035429">
    <property type="protein sequence ID" value="KAH7299675.1"/>
    <property type="molecule type" value="Genomic_DNA"/>
</dbReference>
<accession>A0A8T2RVV0</accession>
<proteinExistence type="predicted"/>
<evidence type="ECO:0000256" key="1">
    <source>
        <dbReference type="SAM" id="MobiDB-lite"/>
    </source>
</evidence>
<name>A0A8T2RVV0_CERRI</name>
<evidence type="ECO:0000313" key="2">
    <source>
        <dbReference type="EMBL" id="KAH7299675.1"/>
    </source>
</evidence>
<gene>
    <name evidence="2" type="ORF">KP509_24G023400</name>
</gene>
<evidence type="ECO:0000313" key="3">
    <source>
        <dbReference type="Proteomes" id="UP000825935"/>
    </source>
</evidence>